<evidence type="ECO:0000313" key="1">
    <source>
        <dbReference type="EMBL" id="THC90067.1"/>
    </source>
</evidence>
<dbReference type="Proteomes" id="UP000308092">
    <property type="component" value="Unassembled WGS sequence"/>
</dbReference>
<evidence type="ECO:0000313" key="2">
    <source>
        <dbReference type="Proteomes" id="UP000308092"/>
    </source>
</evidence>
<accession>A0A4S3J7E8</accession>
<reference evidence="1 2" key="1">
    <citation type="submission" date="2019-03" db="EMBL/GenBank/DDBJ databases">
        <title>The genome sequence of a newly discovered highly antifungal drug resistant Aspergillus species, Aspergillus tanneri NIH 1004.</title>
        <authorList>
            <person name="Mounaud S."/>
            <person name="Singh I."/>
            <person name="Joardar V."/>
            <person name="Pakala S."/>
            <person name="Pakala S."/>
            <person name="Venepally P."/>
            <person name="Hoover J."/>
            <person name="Nierman W."/>
            <person name="Chung J."/>
            <person name="Losada L."/>
        </authorList>
    </citation>
    <scope>NUCLEOTIDE SEQUENCE [LARGE SCALE GENOMIC DNA]</scope>
    <source>
        <strain evidence="1 2">NIH1004</strain>
    </source>
</reference>
<dbReference type="VEuPathDB" id="FungiDB:EYZ11_010483"/>
<proteinExistence type="predicted"/>
<protein>
    <submittedName>
        <fullName evidence="1">Uncharacterized protein</fullName>
    </submittedName>
</protein>
<dbReference type="EMBL" id="SOSA01000565">
    <property type="protein sequence ID" value="THC90067.1"/>
    <property type="molecule type" value="Genomic_DNA"/>
</dbReference>
<comment type="caution">
    <text evidence="1">The sequence shown here is derived from an EMBL/GenBank/DDBJ whole genome shotgun (WGS) entry which is preliminary data.</text>
</comment>
<dbReference type="AlphaFoldDB" id="A0A4S3J7E8"/>
<name>A0A4S3J7E8_9EURO</name>
<gene>
    <name evidence="1" type="ORF">EYZ11_010483</name>
</gene>
<organism evidence="1 2">
    <name type="scientific">Aspergillus tanneri</name>
    <dbReference type="NCBI Taxonomy" id="1220188"/>
    <lineage>
        <taxon>Eukaryota</taxon>
        <taxon>Fungi</taxon>
        <taxon>Dikarya</taxon>
        <taxon>Ascomycota</taxon>
        <taxon>Pezizomycotina</taxon>
        <taxon>Eurotiomycetes</taxon>
        <taxon>Eurotiomycetidae</taxon>
        <taxon>Eurotiales</taxon>
        <taxon>Aspergillaceae</taxon>
        <taxon>Aspergillus</taxon>
        <taxon>Aspergillus subgen. Circumdati</taxon>
    </lineage>
</organism>
<sequence length="93" mass="10773">MKECIYASIDCKSTFQSRIKICTAMWNLIYPRKLLNGQRRDYLTVNFNWGGDTPKAHFLANDNYGKHISDALCSLFADFGWNEHIQAHKMLDA</sequence>
<keyword evidence="2" id="KW-1185">Reference proteome</keyword>